<gene>
    <name evidence="2" type="ORF">M9Y10_031497</name>
</gene>
<dbReference type="Proteomes" id="UP001470230">
    <property type="component" value="Unassembled WGS sequence"/>
</dbReference>
<accession>A0ABR2H0T4</accession>
<evidence type="ECO:0000313" key="3">
    <source>
        <dbReference type="Proteomes" id="UP001470230"/>
    </source>
</evidence>
<dbReference type="PANTHER" id="PTHR24159:SF5">
    <property type="entry name" value="ANK_REP_REGION DOMAIN-CONTAINING PROTEIN"/>
    <property type="match status" value="1"/>
</dbReference>
<evidence type="ECO:0008006" key="4">
    <source>
        <dbReference type="Google" id="ProtNLM"/>
    </source>
</evidence>
<keyword evidence="3" id="KW-1185">Reference proteome</keyword>
<reference evidence="2 3" key="1">
    <citation type="submission" date="2024-04" db="EMBL/GenBank/DDBJ databases">
        <title>Tritrichomonas musculus Genome.</title>
        <authorList>
            <person name="Alves-Ferreira E."/>
            <person name="Grigg M."/>
            <person name="Lorenzi H."/>
            <person name="Galac M."/>
        </authorList>
    </citation>
    <scope>NUCLEOTIDE SEQUENCE [LARGE SCALE GENOMIC DNA]</scope>
    <source>
        <strain evidence="2 3">EAF2021</strain>
    </source>
</reference>
<sequence length="744" mass="87397">MNKNNYSRKRKIFRYSSSSENESIEQYIKNEIIKIVSKNLKKKASKQEIEAFSDSAISIFRNQVSFNLNKLQLKDQKQFTNPVSQSNPDFDTFAPSINIFYNECFPFNNNYFQQFPLYLPIIQYQSSTNVPRSLPIHIFCQNPLSQFSGQDFEFPEIFKEEKKKRRHKFKKVTHKKASNKLHFYEKNDHPSNLIHQTQPSKHKNSPADLFEQKQQLVQDDSITDLQHKTQQLIKDDAITNLQHKTQNLAQDDSITNLQHKTQQLIKDDAIIDAHDEAQNLVQIVAKPKTQSCRAGGEHLSETIKPAAIRQQKDASQGILQQEEEEDSSEDNLNIENQIFLEEEDSQDNSDNENQEILQQEIKKHADAKKDLHQSLQEFLDESNGEDEEKSFKKIIKVANVEDSREKLEDLLHLLNSIACNQHRTDSFFTKIEKIVLHYSDKLKKTFSNRELSLIFKESKNMLLMLLKNKIMSVDNDVFNEIVGISVLQSFFYPELKSFIDENEKYKENADLIQICFGNGIDLNSDFERKRNEGENDSYICYLIRKDLVEEFVSFTNRSNMDLKSEIKHSIFETNSFLLEEKETTLIEYSAFFGSIQIFQYLRLNNVPLKSSLWLYAIHSRNAEMIHLLESIKLGPPDEKYDSCLYESIKCHHNEIADYIKDNLIPQNDDSWNSGIDLTALQYHNYEYLSNDFISKDVFYSLCCYNYPTLVNYYMQKNKQSFFRITIKKKILFFIKFQIYFLNNI</sequence>
<feature type="region of interest" description="Disordered" evidence="1">
    <location>
        <begin position="304"/>
        <end position="331"/>
    </location>
</feature>
<organism evidence="2 3">
    <name type="scientific">Tritrichomonas musculus</name>
    <dbReference type="NCBI Taxonomy" id="1915356"/>
    <lineage>
        <taxon>Eukaryota</taxon>
        <taxon>Metamonada</taxon>
        <taxon>Parabasalia</taxon>
        <taxon>Tritrichomonadida</taxon>
        <taxon>Tritrichomonadidae</taxon>
        <taxon>Tritrichomonas</taxon>
    </lineage>
</organism>
<comment type="caution">
    <text evidence="2">The sequence shown here is derived from an EMBL/GenBank/DDBJ whole genome shotgun (WGS) entry which is preliminary data.</text>
</comment>
<evidence type="ECO:0000313" key="2">
    <source>
        <dbReference type="EMBL" id="KAK8839789.1"/>
    </source>
</evidence>
<protein>
    <recommendedName>
        <fullName evidence="4">DUF3447 domain-containing protein</fullName>
    </recommendedName>
</protein>
<dbReference type="SUPFAM" id="SSF48403">
    <property type="entry name" value="Ankyrin repeat"/>
    <property type="match status" value="1"/>
</dbReference>
<evidence type="ECO:0000256" key="1">
    <source>
        <dbReference type="SAM" id="MobiDB-lite"/>
    </source>
</evidence>
<dbReference type="PANTHER" id="PTHR24159">
    <property type="match status" value="1"/>
</dbReference>
<dbReference type="EMBL" id="JAPFFF010000050">
    <property type="protein sequence ID" value="KAK8839789.1"/>
    <property type="molecule type" value="Genomic_DNA"/>
</dbReference>
<dbReference type="InterPro" id="IPR036770">
    <property type="entry name" value="Ankyrin_rpt-contain_sf"/>
</dbReference>
<proteinExistence type="predicted"/>
<name>A0ABR2H0T4_9EUKA</name>